<protein>
    <recommendedName>
        <fullName evidence="1">Carboxymuconolactone decarboxylase-like domain-containing protein</fullName>
    </recommendedName>
</protein>
<dbReference type="Pfam" id="PF02627">
    <property type="entry name" value="CMD"/>
    <property type="match status" value="1"/>
</dbReference>
<organism evidence="2">
    <name type="scientific">marine metagenome</name>
    <dbReference type="NCBI Taxonomy" id="408172"/>
    <lineage>
        <taxon>unclassified sequences</taxon>
        <taxon>metagenomes</taxon>
        <taxon>ecological metagenomes</taxon>
    </lineage>
</organism>
<dbReference type="InterPro" id="IPR004675">
    <property type="entry name" value="AhpD_core"/>
</dbReference>
<dbReference type="SUPFAM" id="SSF69118">
    <property type="entry name" value="AhpD-like"/>
    <property type="match status" value="1"/>
</dbReference>
<evidence type="ECO:0000313" key="2">
    <source>
        <dbReference type="EMBL" id="SVC23971.1"/>
    </source>
</evidence>
<accession>A0A382KMQ2</accession>
<evidence type="ECO:0000259" key="1">
    <source>
        <dbReference type="Pfam" id="PF02627"/>
    </source>
</evidence>
<dbReference type="PANTHER" id="PTHR35446">
    <property type="entry name" value="SI:CH211-175M2.5"/>
    <property type="match status" value="1"/>
</dbReference>
<proteinExistence type="predicted"/>
<dbReference type="NCBIfam" id="TIGR00778">
    <property type="entry name" value="ahpD_dom"/>
    <property type="match status" value="1"/>
</dbReference>
<gene>
    <name evidence="2" type="ORF">METZ01_LOCUS276825</name>
</gene>
<dbReference type="InterPro" id="IPR003779">
    <property type="entry name" value="CMD-like"/>
</dbReference>
<sequence>MTYLKSLPDDTKVYNVFASRPAVYEPFTEACEQIMRGPSPLSRGDRELIGAFVSALNGCPYCHDVHNEAVQAYGIDAELARRLTEDIDTAAVEDRMK</sequence>
<feature type="domain" description="Carboxymuconolactone decarboxylase-like" evidence="1">
    <location>
        <begin position="21"/>
        <end position="78"/>
    </location>
</feature>
<reference evidence="2" key="1">
    <citation type="submission" date="2018-05" db="EMBL/GenBank/DDBJ databases">
        <authorList>
            <person name="Lanie J.A."/>
            <person name="Ng W.-L."/>
            <person name="Kazmierczak K.M."/>
            <person name="Andrzejewski T.M."/>
            <person name="Davidsen T.M."/>
            <person name="Wayne K.J."/>
            <person name="Tettelin H."/>
            <person name="Glass J.I."/>
            <person name="Rusch D."/>
            <person name="Podicherti R."/>
            <person name="Tsui H.-C.T."/>
            <person name="Winkler M.E."/>
        </authorList>
    </citation>
    <scope>NUCLEOTIDE SEQUENCE</scope>
</reference>
<feature type="non-terminal residue" evidence="2">
    <location>
        <position position="97"/>
    </location>
</feature>
<dbReference type="AlphaFoldDB" id="A0A382KMQ2"/>
<dbReference type="PANTHER" id="PTHR35446:SF2">
    <property type="entry name" value="CARBOXYMUCONOLACTONE DECARBOXYLASE-LIKE DOMAIN-CONTAINING PROTEIN"/>
    <property type="match status" value="1"/>
</dbReference>
<dbReference type="InterPro" id="IPR029032">
    <property type="entry name" value="AhpD-like"/>
</dbReference>
<dbReference type="EMBL" id="UINC01080745">
    <property type="protein sequence ID" value="SVC23971.1"/>
    <property type="molecule type" value="Genomic_DNA"/>
</dbReference>
<dbReference type="GO" id="GO:0051920">
    <property type="term" value="F:peroxiredoxin activity"/>
    <property type="evidence" value="ECO:0007669"/>
    <property type="project" value="InterPro"/>
</dbReference>
<name>A0A382KMQ2_9ZZZZ</name>
<dbReference type="Gene3D" id="1.20.1290.10">
    <property type="entry name" value="AhpD-like"/>
    <property type="match status" value="1"/>
</dbReference>